<dbReference type="Gene3D" id="3.40.50.1820">
    <property type="entry name" value="alpha/beta hydrolase"/>
    <property type="match status" value="1"/>
</dbReference>
<feature type="domain" description="Alpha/beta hydrolase fold-3" evidence="2">
    <location>
        <begin position="46"/>
        <end position="207"/>
    </location>
</feature>
<dbReference type="GO" id="GO:0017000">
    <property type="term" value="P:antibiotic biosynthetic process"/>
    <property type="evidence" value="ECO:0007669"/>
    <property type="project" value="UniProtKB-ARBA"/>
</dbReference>
<dbReference type="InterPro" id="IPR029058">
    <property type="entry name" value="AB_hydrolase_fold"/>
</dbReference>
<dbReference type="GO" id="GO:0072330">
    <property type="term" value="P:monocarboxylic acid biosynthetic process"/>
    <property type="evidence" value="ECO:0007669"/>
    <property type="project" value="UniProtKB-ARBA"/>
</dbReference>
<dbReference type="SUPFAM" id="SSF53474">
    <property type="entry name" value="alpha/beta-Hydrolases"/>
    <property type="match status" value="1"/>
</dbReference>
<proteinExistence type="predicted"/>
<dbReference type="Proteomes" id="UP001147695">
    <property type="component" value="Unassembled WGS sequence"/>
</dbReference>
<dbReference type="InterPro" id="IPR050300">
    <property type="entry name" value="GDXG_lipolytic_enzyme"/>
</dbReference>
<name>A0A9W9QH78_PENBR</name>
<reference evidence="3" key="1">
    <citation type="submission" date="2022-12" db="EMBL/GenBank/DDBJ databases">
        <authorList>
            <person name="Petersen C."/>
        </authorList>
    </citation>
    <scope>NUCLEOTIDE SEQUENCE</scope>
    <source>
        <strain evidence="3">IBT 35673</strain>
    </source>
</reference>
<dbReference type="EMBL" id="JAPZBQ010000004">
    <property type="protein sequence ID" value="KAJ5334696.1"/>
    <property type="molecule type" value="Genomic_DNA"/>
</dbReference>
<dbReference type="AlphaFoldDB" id="A0A9W9QH78"/>
<evidence type="ECO:0000259" key="2">
    <source>
        <dbReference type="Pfam" id="PF07859"/>
    </source>
</evidence>
<dbReference type="InterPro" id="IPR013094">
    <property type="entry name" value="AB_hydrolase_3"/>
</dbReference>
<protein>
    <recommendedName>
        <fullName evidence="2">Alpha/beta hydrolase fold-3 domain-containing protein</fullName>
    </recommendedName>
</protein>
<dbReference type="Pfam" id="PF07859">
    <property type="entry name" value="Abhydrolase_3"/>
    <property type="match status" value="1"/>
</dbReference>
<evidence type="ECO:0000313" key="3">
    <source>
        <dbReference type="EMBL" id="KAJ5334696.1"/>
    </source>
</evidence>
<dbReference type="PANTHER" id="PTHR48081">
    <property type="entry name" value="AB HYDROLASE SUPERFAMILY PROTEIN C4A8.06C"/>
    <property type="match status" value="1"/>
</dbReference>
<gene>
    <name evidence="3" type="ORF">N7452_007099</name>
</gene>
<evidence type="ECO:0000256" key="1">
    <source>
        <dbReference type="ARBA" id="ARBA00022801"/>
    </source>
</evidence>
<accession>A0A9W9QH78</accession>
<evidence type="ECO:0000313" key="4">
    <source>
        <dbReference type="Proteomes" id="UP001147695"/>
    </source>
</evidence>
<dbReference type="PANTHER" id="PTHR48081:SF3">
    <property type="entry name" value="ALPHA_BETA HYDROLASE FOLD-3 DOMAIN-CONTAINING PROTEIN"/>
    <property type="match status" value="1"/>
</dbReference>
<dbReference type="GO" id="GO:0016787">
    <property type="term" value="F:hydrolase activity"/>
    <property type="evidence" value="ECO:0007669"/>
    <property type="project" value="UniProtKB-KW"/>
</dbReference>
<organism evidence="3 4">
    <name type="scientific">Penicillium brevicompactum</name>
    <dbReference type="NCBI Taxonomy" id="5074"/>
    <lineage>
        <taxon>Eukaryota</taxon>
        <taxon>Fungi</taxon>
        <taxon>Dikarya</taxon>
        <taxon>Ascomycota</taxon>
        <taxon>Pezizomycotina</taxon>
        <taxon>Eurotiomycetes</taxon>
        <taxon>Eurotiomycetidae</taxon>
        <taxon>Eurotiales</taxon>
        <taxon>Aspergillaceae</taxon>
        <taxon>Penicillium</taxon>
    </lineage>
</organism>
<keyword evidence="1" id="KW-0378">Hydrolase</keyword>
<reference evidence="3" key="2">
    <citation type="journal article" date="2023" name="IMA Fungus">
        <title>Comparative genomic study of the Penicillium genus elucidates a diverse pangenome and 15 lateral gene transfer events.</title>
        <authorList>
            <person name="Petersen C."/>
            <person name="Sorensen T."/>
            <person name="Nielsen M.R."/>
            <person name="Sondergaard T.E."/>
            <person name="Sorensen J.L."/>
            <person name="Fitzpatrick D.A."/>
            <person name="Frisvad J.C."/>
            <person name="Nielsen K.L."/>
        </authorList>
    </citation>
    <scope>NUCLEOTIDE SEQUENCE</scope>
    <source>
        <strain evidence="3">IBT 35673</strain>
    </source>
</reference>
<comment type="caution">
    <text evidence="3">The sequence shown here is derived from an EMBL/GenBank/DDBJ whole genome shotgun (WGS) entry which is preliminary data.</text>
</comment>
<sequence length="322" mass="35406">MATTTSPKLAGLDLVQATYKKVNDHEIRTDILIPQKPHAGKRPVIIRFHGGGLVTGDSLYMDWWSYWVSDLAIENNAIIISPNYRLLPSATSTQIYEDIEDFWTWVHSSAFKDLLAAHSTPTEAGLDRILTAGESAGGLLSVSLALAHAREIRACTAAYPCVDLSVEAYSKPRDVLPFGEDTPESVWDNGLASFVDVESSLVSEARGQFMLAGVQWGRFTELYEAGAKGDVEIRYPHLRLEKTKEIPAGGIAIIHGRQDSVVPAVESEKFVARAREVLKGDPGSDKIVLALQDGEHGFDAEVRYEEAWLKDTLKVAVATWLE</sequence>